<reference evidence="2" key="1">
    <citation type="journal article" date="2020" name="Nat. Commun.">
        <title>Large-scale genome sequencing of mycorrhizal fungi provides insights into the early evolution of symbiotic traits.</title>
        <authorList>
            <person name="Miyauchi S."/>
            <person name="Kiss E."/>
            <person name="Kuo A."/>
            <person name="Drula E."/>
            <person name="Kohler A."/>
            <person name="Sanchez-Garcia M."/>
            <person name="Morin E."/>
            <person name="Andreopoulos B."/>
            <person name="Barry K.W."/>
            <person name="Bonito G."/>
            <person name="Buee M."/>
            <person name="Carver A."/>
            <person name="Chen C."/>
            <person name="Cichocki N."/>
            <person name="Clum A."/>
            <person name="Culley D."/>
            <person name="Crous P.W."/>
            <person name="Fauchery L."/>
            <person name="Girlanda M."/>
            <person name="Hayes R.D."/>
            <person name="Keri Z."/>
            <person name="LaButti K."/>
            <person name="Lipzen A."/>
            <person name="Lombard V."/>
            <person name="Magnuson J."/>
            <person name="Maillard F."/>
            <person name="Murat C."/>
            <person name="Nolan M."/>
            <person name="Ohm R.A."/>
            <person name="Pangilinan J."/>
            <person name="Pereira M.F."/>
            <person name="Perotto S."/>
            <person name="Peter M."/>
            <person name="Pfister S."/>
            <person name="Riley R."/>
            <person name="Sitrit Y."/>
            <person name="Stielow J.B."/>
            <person name="Szollosi G."/>
            <person name="Zifcakova L."/>
            <person name="Stursova M."/>
            <person name="Spatafora J.W."/>
            <person name="Tedersoo L."/>
            <person name="Vaario L.M."/>
            <person name="Yamada A."/>
            <person name="Yan M."/>
            <person name="Wang P."/>
            <person name="Xu J."/>
            <person name="Bruns T."/>
            <person name="Baldrian P."/>
            <person name="Vilgalys R."/>
            <person name="Dunand C."/>
            <person name="Henrissat B."/>
            <person name="Grigoriev I.V."/>
            <person name="Hibbett D."/>
            <person name="Nagy L.G."/>
            <person name="Martin F.M."/>
        </authorList>
    </citation>
    <scope>NUCLEOTIDE SEQUENCE</scope>
    <source>
        <strain evidence="2">UH-Tt-Lm1</strain>
    </source>
</reference>
<proteinExistence type="predicted"/>
<protein>
    <submittedName>
        <fullName evidence="2">Uncharacterized protein</fullName>
    </submittedName>
</protein>
<dbReference type="EMBL" id="WIUZ02000030">
    <property type="protein sequence ID" value="KAF9777622.1"/>
    <property type="molecule type" value="Genomic_DNA"/>
</dbReference>
<feature type="compositionally biased region" description="Low complexity" evidence="1">
    <location>
        <begin position="135"/>
        <end position="154"/>
    </location>
</feature>
<reference evidence="2" key="2">
    <citation type="submission" date="2020-11" db="EMBL/GenBank/DDBJ databases">
        <authorList>
            <consortium name="DOE Joint Genome Institute"/>
            <person name="Kuo A."/>
            <person name="Miyauchi S."/>
            <person name="Kiss E."/>
            <person name="Drula E."/>
            <person name="Kohler A."/>
            <person name="Sanchez-Garcia M."/>
            <person name="Andreopoulos B."/>
            <person name="Barry K.W."/>
            <person name="Bonito G."/>
            <person name="Buee M."/>
            <person name="Carver A."/>
            <person name="Chen C."/>
            <person name="Cichocki N."/>
            <person name="Clum A."/>
            <person name="Culley D."/>
            <person name="Crous P.W."/>
            <person name="Fauchery L."/>
            <person name="Girlanda M."/>
            <person name="Hayes R."/>
            <person name="Keri Z."/>
            <person name="Labutti K."/>
            <person name="Lipzen A."/>
            <person name="Lombard V."/>
            <person name="Magnuson J."/>
            <person name="Maillard F."/>
            <person name="Morin E."/>
            <person name="Murat C."/>
            <person name="Nolan M."/>
            <person name="Ohm R."/>
            <person name="Pangilinan J."/>
            <person name="Pereira M."/>
            <person name="Perotto S."/>
            <person name="Peter M."/>
            <person name="Riley R."/>
            <person name="Sitrit Y."/>
            <person name="Stielow B."/>
            <person name="Szollosi G."/>
            <person name="Zifcakova L."/>
            <person name="Stursova M."/>
            <person name="Spatafora J.W."/>
            <person name="Tedersoo L."/>
            <person name="Vaario L.-M."/>
            <person name="Yamada A."/>
            <person name="Yan M."/>
            <person name="Wang P."/>
            <person name="Xu J."/>
            <person name="Bruns T."/>
            <person name="Baldrian P."/>
            <person name="Vilgalys R."/>
            <person name="Henrissat B."/>
            <person name="Grigoriev I.V."/>
            <person name="Hibbett D."/>
            <person name="Nagy L.G."/>
            <person name="Martin F.M."/>
        </authorList>
    </citation>
    <scope>NUCLEOTIDE SEQUENCE</scope>
    <source>
        <strain evidence="2">UH-Tt-Lm1</strain>
    </source>
</reference>
<evidence type="ECO:0000313" key="3">
    <source>
        <dbReference type="EMBL" id="KAF9778777.1"/>
    </source>
</evidence>
<evidence type="ECO:0000256" key="1">
    <source>
        <dbReference type="SAM" id="MobiDB-lite"/>
    </source>
</evidence>
<name>A0A9P6H2N4_9AGAM</name>
<feature type="region of interest" description="Disordered" evidence="1">
    <location>
        <begin position="131"/>
        <end position="170"/>
    </location>
</feature>
<gene>
    <name evidence="3" type="ORF">BJ322DRAFT_1114114</name>
    <name evidence="2" type="ORF">BJ322DRAFT_1114852</name>
</gene>
<comment type="caution">
    <text evidence="2">The sequence shown here is derived from an EMBL/GenBank/DDBJ whole genome shotgun (WGS) entry which is preliminary data.</text>
</comment>
<keyword evidence="4" id="KW-1185">Reference proteome</keyword>
<sequence>MDYSHDWTPSKGPNGIAPFAELDLLEENEVFPEEKSEWNKARIRPLIAGSPDCVKIVSKSVLMIWRLKTMELRLEEEKELRGPWADHLSAWLTRHRDACRAFHIPPLRLVTDFAEAAQMIEHIEAHMVPDFGDSAGTTAGTTAGGTTQRTPTPASGAGILTGPTPAAAEPGDVEMVDDEVAPAPSRINKGKRRAQGKPEVVVPPRAKPTQKRTAAAVESSVGTKRVLSSSPSKEEGPSESTKRSKKPRRAQLVESDDSEVEEVAGLDLSGETVVEGEPLDEKRIPRAVGAVCGLCSRKKKSQRNCTPLWYPGVDQRVKCKPCDTWKKKCSFGVKDFGIAKWPNVEPSEAGIAKRKKDALNHRSKSAVTSEVGTVTVPRLMLRDVAPSVSTRTRSGAAGTSSLAPVPVSGGVMPPDIATVFFADLAPLGNAAGRSGQSRFDLQLRRTELRSILRRERADANEVVARVEDRRLVGKQILAALNEAIIADGGEGVYEDSDLEYVTDVPPEGSDLALSDAGDDSGAGGSAGGEDGEEGGKDDEGVVDE</sequence>
<dbReference type="AlphaFoldDB" id="A0A9P6H2N4"/>
<dbReference type="EMBL" id="WIUZ02000022">
    <property type="protein sequence ID" value="KAF9778777.1"/>
    <property type="molecule type" value="Genomic_DNA"/>
</dbReference>
<feature type="region of interest" description="Disordered" evidence="1">
    <location>
        <begin position="183"/>
        <end position="259"/>
    </location>
</feature>
<evidence type="ECO:0000313" key="4">
    <source>
        <dbReference type="Proteomes" id="UP000736335"/>
    </source>
</evidence>
<accession>A0A9P6H2N4</accession>
<organism evidence="2 4">
    <name type="scientific">Thelephora terrestris</name>
    <dbReference type="NCBI Taxonomy" id="56493"/>
    <lineage>
        <taxon>Eukaryota</taxon>
        <taxon>Fungi</taxon>
        <taxon>Dikarya</taxon>
        <taxon>Basidiomycota</taxon>
        <taxon>Agaricomycotina</taxon>
        <taxon>Agaricomycetes</taxon>
        <taxon>Thelephorales</taxon>
        <taxon>Thelephoraceae</taxon>
        <taxon>Thelephora</taxon>
    </lineage>
</organism>
<feature type="compositionally biased region" description="Basic and acidic residues" evidence="1">
    <location>
        <begin position="533"/>
        <end position="544"/>
    </location>
</feature>
<dbReference type="Proteomes" id="UP000736335">
    <property type="component" value="Unassembled WGS sequence"/>
</dbReference>
<feature type="region of interest" description="Disordered" evidence="1">
    <location>
        <begin position="501"/>
        <end position="544"/>
    </location>
</feature>
<feature type="compositionally biased region" description="Basic and acidic residues" evidence="1">
    <location>
        <begin position="232"/>
        <end position="242"/>
    </location>
</feature>
<evidence type="ECO:0000313" key="2">
    <source>
        <dbReference type="EMBL" id="KAF9777622.1"/>
    </source>
</evidence>